<sequence length="72" mass="7041">MASPATEASQDGHSAAGSSVLLLITRAGCCCAGCATGIAVTLLVGFLVGAPTTTTGLVLFRSDEVEGQRATG</sequence>
<protein>
    <submittedName>
        <fullName evidence="1">Uncharacterized protein</fullName>
    </submittedName>
</protein>
<evidence type="ECO:0000313" key="1">
    <source>
        <dbReference type="EMBL" id="BAF01488.1"/>
    </source>
</evidence>
<reference evidence="1" key="1">
    <citation type="submission" date="2006-07" db="EMBL/GenBank/DDBJ databases">
        <title>Large-scale analysis of RIKEN Arabidopsis full-length (RAFL) cDNAs.</title>
        <authorList>
            <person name="Totoki Y."/>
            <person name="Seki M."/>
            <person name="Ishida J."/>
            <person name="Nakajima M."/>
            <person name="Enju A."/>
            <person name="Morosawa T."/>
            <person name="Kamiya A."/>
            <person name="Narusaka M."/>
            <person name="Shin-i T."/>
            <person name="Nakagawa M."/>
            <person name="Sakamoto N."/>
            <person name="Oishi K."/>
            <person name="Kohara Y."/>
            <person name="Kobayashi M."/>
            <person name="Toyoda A."/>
            <person name="Sakaki Y."/>
            <person name="Sakurai T."/>
            <person name="Iida K."/>
            <person name="Akiyama K."/>
            <person name="Satou M."/>
            <person name="Toyoda T."/>
            <person name="Konagaya A."/>
            <person name="Carninci P."/>
            <person name="Kawai J."/>
            <person name="Hayashizaki Y."/>
            <person name="Shinozaki K."/>
        </authorList>
    </citation>
    <scope>NUCLEOTIDE SEQUENCE</scope>
</reference>
<name>Q0WN12_ARATH</name>
<organism evidence="1">
    <name type="scientific">Arabidopsis thaliana</name>
    <name type="common">Mouse-ear cress</name>
    <dbReference type="NCBI Taxonomy" id="3702"/>
    <lineage>
        <taxon>Eukaryota</taxon>
        <taxon>Viridiplantae</taxon>
        <taxon>Streptophyta</taxon>
        <taxon>Embryophyta</taxon>
        <taxon>Tracheophyta</taxon>
        <taxon>Spermatophyta</taxon>
        <taxon>Magnoliopsida</taxon>
        <taxon>eudicotyledons</taxon>
        <taxon>Gunneridae</taxon>
        <taxon>Pentapetalae</taxon>
        <taxon>rosids</taxon>
        <taxon>malvids</taxon>
        <taxon>Brassicales</taxon>
        <taxon>Brassicaceae</taxon>
        <taxon>Camelineae</taxon>
        <taxon>Arabidopsis</taxon>
    </lineage>
</organism>
<dbReference type="EMBL" id="AK229644">
    <property type="protein sequence ID" value="BAF01488.1"/>
    <property type="molecule type" value="mRNA"/>
</dbReference>
<accession>Q0WN12</accession>
<dbReference type="AlphaFoldDB" id="Q0WN12"/>
<proteinExistence type="evidence at transcript level"/>